<dbReference type="GO" id="GO:0031436">
    <property type="term" value="C:BRCA1-BARD1 complex"/>
    <property type="evidence" value="ECO:0007669"/>
    <property type="project" value="TreeGrafter"/>
</dbReference>
<evidence type="ECO:0000256" key="3">
    <source>
        <dbReference type="PROSITE-ProRule" id="PRU00023"/>
    </source>
</evidence>
<evidence type="ECO:0000256" key="2">
    <source>
        <dbReference type="ARBA" id="ARBA00023043"/>
    </source>
</evidence>
<feature type="repeat" description="ANK" evidence="3">
    <location>
        <begin position="53"/>
        <end position="85"/>
    </location>
</feature>
<organism evidence="4 5">
    <name type="scientific">Zophobas morio</name>
    <dbReference type="NCBI Taxonomy" id="2755281"/>
    <lineage>
        <taxon>Eukaryota</taxon>
        <taxon>Metazoa</taxon>
        <taxon>Ecdysozoa</taxon>
        <taxon>Arthropoda</taxon>
        <taxon>Hexapoda</taxon>
        <taxon>Insecta</taxon>
        <taxon>Pterygota</taxon>
        <taxon>Neoptera</taxon>
        <taxon>Endopterygota</taxon>
        <taxon>Coleoptera</taxon>
        <taxon>Polyphaga</taxon>
        <taxon>Cucujiformia</taxon>
        <taxon>Tenebrionidae</taxon>
        <taxon>Zophobas</taxon>
    </lineage>
</organism>
<gene>
    <name evidence="4" type="ORF">Zmor_013914</name>
</gene>
<dbReference type="PROSITE" id="PS50297">
    <property type="entry name" value="ANK_REP_REGION"/>
    <property type="match status" value="3"/>
</dbReference>
<evidence type="ECO:0008006" key="6">
    <source>
        <dbReference type="Google" id="ProtNLM"/>
    </source>
</evidence>
<name>A0AA38IIK1_9CUCU</name>
<dbReference type="AlphaFoldDB" id="A0AA38IIK1"/>
<dbReference type="Pfam" id="PF00023">
    <property type="entry name" value="Ank"/>
    <property type="match status" value="1"/>
</dbReference>
<keyword evidence="5" id="KW-1185">Reference proteome</keyword>
<keyword evidence="1" id="KW-0677">Repeat</keyword>
<accession>A0AA38IIK1</accession>
<dbReference type="Gene3D" id="1.25.40.20">
    <property type="entry name" value="Ankyrin repeat-containing domain"/>
    <property type="match status" value="1"/>
</dbReference>
<sequence length="172" mass="19050">MCECGHSGPNSVSQSLDELEFERGLWFAAQYGDMERSLHLLETGFRVDQRDAAGYTALHYAARNGHLNICKLLLDRGACVDAATAQGKATSLHRAATVGKLDVVKLLIERRANCLVKDSDGKTALHRAAANKHVDVCEYLMKIEPSLKDEVDNHKKRPVEYVQSAELLMLLT</sequence>
<dbReference type="PANTHER" id="PTHR24171">
    <property type="entry name" value="ANKYRIN REPEAT DOMAIN-CONTAINING PROTEIN 39-RELATED"/>
    <property type="match status" value="1"/>
</dbReference>
<feature type="repeat" description="ANK" evidence="3">
    <location>
        <begin position="120"/>
        <end position="142"/>
    </location>
</feature>
<dbReference type="GO" id="GO:0070531">
    <property type="term" value="C:BRCA1-A complex"/>
    <property type="evidence" value="ECO:0007669"/>
    <property type="project" value="TreeGrafter"/>
</dbReference>
<dbReference type="Proteomes" id="UP001168821">
    <property type="component" value="Unassembled WGS sequence"/>
</dbReference>
<protein>
    <recommendedName>
        <fullName evidence="6">Ankyrin repeat domain-containing protein 39</fullName>
    </recommendedName>
</protein>
<dbReference type="PRINTS" id="PR01415">
    <property type="entry name" value="ANKYRIN"/>
</dbReference>
<reference evidence="4" key="1">
    <citation type="journal article" date="2023" name="G3 (Bethesda)">
        <title>Whole genome assemblies of Zophobas morio and Tenebrio molitor.</title>
        <authorList>
            <person name="Kaur S."/>
            <person name="Stinson S.A."/>
            <person name="diCenzo G.C."/>
        </authorList>
    </citation>
    <scope>NUCLEOTIDE SEQUENCE</scope>
    <source>
        <strain evidence="4">QUZm001</strain>
    </source>
</reference>
<dbReference type="PROSITE" id="PS50088">
    <property type="entry name" value="ANK_REPEAT"/>
    <property type="match status" value="3"/>
</dbReference>
<dbReference type="GO" id="GO:0004842">
    <property type="term" value="F:ubiquitin-protein transferase activity"/>
    <property type="evidence" value="ECO:0007669"/>
    <property type="project" value="TreeGrafter"/>
</dbReference>
<evidence type="ECO:0000313" key="4">
    <source>
        <dbReference type="EMBL" id="KAJ3654746.1"/>
    </source>
</evidence>
<keyword evidence="2 3" id="KW-0040">ANK repeat</keyword>
<evidence type="ECO:0000313" key="5">
    <source>
        <dbReference type="Proteomes" id="UP001168821"/>
    </source>
</evidence>
<feature type="repeat" description="ANK" evidence="3">
    <location>
        <begin position="87"/>
        <end position="119"/>
    </location>
</feature>
<dbReference type="SUPFAM" id="SSF48403">
    <property type="entry name" value="Ankyrin repeat"/>
    <property type="match status" value="1"/>
</dbReference>
<comment type="caution">
    <text evidence="4">The sequence shown here is derived from an EMBL/GenBank/DDBJ whole genome shotgun (WGS) entry which is preliminary data.</text>
</comment>
<dbReference type="PANTHER" id="PTHR24171:SF9">
    <property type="entry name" value="ANKYRIN REPEAT DOMAIN-CONTAINING PROTEIN 39"/>
    <property type="match status" value="1"/>
</dbReference>
<dbReference type="SMART" id="SM00248">
    <property type="entry name" value="ANK"/>
    <property type="match status" value="3"/>
</dbReference>
<dbReference type="GO" id="GO:0085020">
    <property type="term" value="P:protein K6-linked ubiquitination"/>
    <property type="evidence" value="ECO:0007669"/>
    <property type="project" value="TreeGrafter"/>
</dbReference>
<dbReference type="EMBL" id="JALNTZ010000004">
    <property type="protein sequence ID" value="KAJ3654746.1"/>
    <property type="molecule type" value="Genomic_DNA"/>
</dbReference>
<dbReference type="Pfam" id="PF12796">
    <property type="entry name" value="Ank_2"/>
    <property type="match status" value="1"/>
</dbReference>
<dbReference type="InterPro" id="IPR036770">
    <property type="entry name" value="Ankyrin_rpt-contain_sf"/>
</dbReference>
<dbReference type="InterPro" id="IPR002110">
    <property type="entry name" value="Ankyrin_rpt"/>
</dbReference>
<proteinExistence type="predicted"/>
<evidence type="ECO:0000256" key="1">
    <source>
        <dbReference type="ARBA" id="ARBA00022737"/>
    </source>
</evidence>